<keyword evidence="1" id="KW-0472">Membrane</keyword>
<sequence>MPAWIPHVRGFSPGELAENIPEAANQLGRDIGNGNVFYAGQDEAGVVDTLFGRADEAIGTGPVDDAIDWAFVGHAGDTVDAGGPALRDPLGFLESAASGAAGAAEGASNAAEIGFEHWRIVVFAALAAVVLWFIRPFIGLVGGEA</sequence>
<gene>
    <name evidence="2" type="ORF">ACFOKC_00055</name>
</gene>
<dbReference type="RefSeq" id="WP_232572692.1">
    <property type="nucleotide sequence ID" value="NZ_CP089467.1"/>
</dbReference>
<evidence type="ECO:0000313" key="3">
    <source>
        <dbReference type="Proteomes" id="UP001595660"/>
    </source>
</evidence>
<dbReference type="EMBL" id="JBHRWN010000001">
    <property type="protein sequence ID" value="MFC3476107.1"/>
    <property type="molecule type" value="Genomic_DNA"/>
</dbReference>
<name>A0ABD5N9X0_9EURY</name>
<keyword evidence="1" id="KW-0812">Transmembrane</keyword>
<keyword evidence="1" id="KW-1133">Transmembrane helix</keyword>
<evidence type="ECO:0000256" key="1">
    <source>
        <dbReference type="SAM" id="Phobius"/>
    </source>
</evidence>
<dbReference type="AlphaFoldDB" id="A0ABD5N9X0"/>
<feature type="transmembrane region" description="Helical" evidence="1">
    <location>
        <begin position="120"/>
        <end position="138"/>
    </location>
</feature>
<dbReference type="Proteomes" id="UP001595660">
    <property type="component" value="Unassembled WGS sequence"/>
</dbReference>
<protein>
    <submittedName>
        <fullName evidence="2">Uncharacterized protein</fullName>
    </submittedName>
</protein>
<accession>A0ABD5N9X0</accession>
<organism evidence="2 3">
    <name type="scientific">Halobacterium litoreum</name>
    <dbReference type="NCBI Taxonomy" id="2039234"/>
    <lineage>
        <taxon>Archaea</taxon>
        <taxon>Methanobacteriati</taxon>
        <taxon>Methanobacteriota</taxon>
        <taxon>Stenosarchaea group</taxon>
        <taxon>Halobacteria</taxon>
        <taxon>Halobacteriales</taxon>
        <taxon>Halobacteriaceae</taxon>
        <taxon>Halobacterium</taxon>
    </lineage>
</organism>
<evidence type="ECO:0000313" key="2">
    <source>
        <dbReference type="EMBL" id="MFC3476107.1"/>
    </source>
</evidence>
<keyword evidence="3" id="KW-1185">Reference proteome</keyword>
<reference evidence="2 3" key="1">
    <citation type="journal article" date="2019" name="Int. J. Syst. Evol. Microbiol.">
        <title>The Global Catalogue of Microorganisms (GCM) 10K type strain sequencing project: providing services to taxonomists for standard genome sequencing and annotation.</title>
        <authorList>
            <consortium name="The Broad Institute Genomics Platform"/>
            <consortium name="The Broad Institute Genome Sequencing Center for Infectious Disease"/>
            <person name="Wu L."/>
            <person name="Ma J."/>
        </authorList>
    </citation>
    <scope>NUCLEOTIDE SEQUENCE [LARGE SCALE GENOMIC DNA]</scope>
    <source>
        <strain evidence="2 3">CGMCC 1.12562</strain>
    </source>
</reference>
<proteinExistence type="predicted"/>
<comment type="caution">
    <text evidence="2">The sequence shown here is derived from an EMBL/GenBank/DDBJ whole genome shotgun (WGS) entry which is preliminary data.</text>
</comment>
<dbReference type="GeneID" id="69119285"/>